<feature type="signal peptide" evidence="2">
    <location>
        <begin position="1"/>
        <end position="17"/>
    </location>
</feature>
<gene>
    <name evidence="3" type="ORF">ACOF00016_LOCUS17234</name>
</gene>
<evidence type="ECO:0000256" key="1">
    <source>
        <dbReference type="SAM" id="Phobius"/>
    </source>
</evidence>
<evidence type="ECO:0000256" key="2">
    <source>
        <dbReference type="SAM" id="SignalP"/>
    </source>
</evidence>
<reference evidence="3" key="1">
    <citation type="submission" date="2021-01" db="EMBL/GenBank/DDBJ databases">
        <authorList>
            <person name="Corre E."/>
            <person name="Pelletier E."/>
            <person name="Niang G."/>
            <person name="Scheremetjew M."/>
            <person name="Finn R."/>
            <person name="Kale V."/>
            <person name="Holt S."/>
            <person name="Cochrane G."/>
            <person name="Meng A."/>
            <person name="Brown T."/>
            <person name="Cohen L."/>
        </authorList>
    </citation>
    <scope>NUCLEOTIDE SEQUENCE</scope>
    <source>
        <strain evidence="3">CCMP127</strain>
    </source>
</reference>
<protein>
    <submittedName>
        <fullName evidence="3">Uncharacterized protein</fullName>
    </submittedName>
</protein>
<keyword evidence="2" id="KW-0732">Signal</keyword>
<dbReference type="InterPro" id="IPR009500">
    <property type="entry name" value="DUF1118"/>
</dbReference>
<evidence type="ECO:0000313" key="3">
    <source>
        <dbReference type="EMBL" id="CAE0420487.1"/>
    </source>
</evidence>
<sequence>MKITALLFALLCSYSAAFAPVSQQRATTSLNVYGAEVDSVGNNIKVKNLLEKVESERLLSKVAASGLLSKAQKAGITLSKLEPLLSLAAENPDILILVEASGPELLAILPSVVDLAPGALPLLGAAVGIPPALISAAGLGALAAAAGAVVTIPDDTVTNVAIQTLAVGLAVPVAGASFIGSALLGKLTK</sequence>
<dbReference type="Pfam" id="PF06549">
    <property type="entry name" value="DUF1118"/>
    <property type="match status" value="2"/>
</dbReference>
<dbReference type="AlphaFoldDB" id="A0A7S3LE23"/>
<accession>A0A7S3LE23</accession>
<dbReference type="EMBL" id="HBIM01023298">
    <property type="protein sequence ID" value="CAE0420487.1"/>
    <property type="molecule type" value="Transcribed_RNA"/>
</dbReference>
<name>A0A7S3LE23_9STRA</name>
<feature type="chain" id="PRO_5031197467" evidence="2">
    <location>
        <begin position="18"/>
        <end position="189"/>
    </location>
</feature>
<keyword evidence="1" id="KW-1133">Transmembrane helix</keyword>
<feature type="transmembrane region" description="Helical" evidence="1">
    <location>
        <begin position="160"/>
        <end position="184"/>
    </location>
</feature>
<keyword evidence="1" id="KW-0812">Transmembrane</keyword>
<organism evidence="3">
    <name type="scientific">Amphora coffeiformis</name>
    <dbReference type="NCBI Taxonomy" id="265554"/>
    <lineage>
        <taxon>Eukaryota</taxon>
        <taxon>Sar</taxon>
        <taxon>Stramenopiles</taxon>
        <taxon>Ochrophyta</taxon>
        <taxon>Bacillariophyta</taxon>
        <taxon>Bacillariophyceae</taxon>
        <taxon>Bacillariophycidae</taxon>
        <taxon>Thalassiophysales</taxon>
        <taxon>Catenulaceae</taxon>
        <taxon>Amphora</taxon>
    </lineage>
</organism>
<proteinExistence type="predicted"/>
<keyword evidence="1" id="KW-0472">Membrane</keyword>